<evidence type="ECO:0000313" key="2">
    <source>
        <dbReference type="EMBL" id="NLR91796.1"/>
    </source>
</evidence>
<proteinExistence type="predicted"/>
<protein>
    <submittedName>
        <fullName evidence="2">Uncharacterized protein</fullName>
    </submittedName>
</protein>
<dbReference type="Proteomes" id="UP000585050">
    <property type="component" value="Unassembled WGS sequence"/>
</dbReference>
<evidence type="ECO:0000313" key="3">
    <source>
        <dbReference type="Proteomes" id="UP000585050"/>
    </source>
</evidence>
<keyword evidence="1" id="KW-0812">Transmembrane</keyword>
<evidence type="ECO:0000256" key="1">
    <source>
        <dbReference type="SAM" id="Phobius"/>
    </source>
</evidence>
<accession>A0A7X8SKA2</accession>
<gene>
    <name evidence="2" type="ORF">HGP29_11290</name>
</gene>
<sequence>MLLPIVIISISKTIMVDQIYKKTLKGIGRYLSISFFTIVLMLMVSYSIKYFHSDTNDLSFVGYTMDLIDSIQHIEII</sequence>
<keyword evidence="1" id="KW-0472">Membrane</keyword>
<comment type="caution">
    <text evidence="2">The sequence shown here is derived from an EMBL/GenBank/DDBJ whole genome shotgun (WGS) entry which is preliminary data.</text>
</comment>
<dbReference type="AlphaFoldDB" id="A0A7X8SKA2"/>
<reference evidence="2 3" key="1">
    <citation type="submission" date="2020-04" db="EMBL/GenBank/DDBJ databases">
        <title>Flammeovirga sp. SR4, a novel species isolated from seawater.</title>
        <authorList>
            <person name="Wang X."/>
        </authorList>
    </citation>
    <scope>NUCLEOTIDE SEQUENCE [LARGE SCALE GENOMIC DNA]</scope>
    <source>
        <strain evidence="2 3">SR4</strain>
    </source>
</reference>
<keyword evidence="1" id="KW-1133">Transmembrane helix</keyword>
<organism evidence="2 3">
    <name type="scientific">Flammeovirga agarivorans</name>
    <dbReference type="NCBI Taxonomy" id="2726742"/>
    <lineage>
        <taxon>Bacteria</taxon>
        <taxon>Pseudomonadati</taxon>
        <taxon>Bacteroidota</taxon>
        <taxon>Cytophagia</taxon>
        <taxon>Cytophagales</taxon>
        <taxon>Flammeovirgaceae</taxon>
        <taxon>Flammeovirga</taxon>
    </lineage>
</organism>
<feature type="transmembrane region" description="Helical" evidence="1">
    <location>
        <begin position="30"/>
        <end position="48"/>
    </location>
</feature>
<keyword evidence="3" id="KW-1185">Reference proteome</keyword>
<dbReference type="EMBL" id="JABAIL010000003">
    <property type="protein sequence ID" value="NLR91796.1"/>
    <property type="molecule type" value="Genomic_DNA"/>
</dbReference>
<name>A0A7X8SKA2_9BACT</name>